<dbReference type="OrthoDB" id="2049991at2"/>
<evidence type="ECO:0000313" key="1">
    <source>
        <dbReference type="EMBL" id="RDU22695.1"/>
    </source>
</evidence>
<dbReference type="Proteomes" id="UP000255036">
    <property type="component" value="Unassembled WGS sequence"/>
</dbReference>
<reference evidence="1 2" key="1">
    <citation type="submission" date="2018-07" db="EMBL/GenBank/DDBJ databases">
        <title>Anaerosacharophilus polymeroproducens gen. nov. sp. nov., an anaerobic bacterium isolated from salt field.</title>
        <authorList>
            <person name="Kim W."/>
            <person name="Yang S.-H."/>
            <person name="Oh J."/>
            <person name="Lee J.-H."/>
            <person name="Kwon K.K."/>
        </authorList>
    </citation>
    <scope>NUCLEOTIDE SEQUENCE [LARGE SCALE GENOMIC DNA]</scope>
    <source>
        <strain evidence="1 2">MCWD5</strain>
    </source>
</reference>
<comment type="caution">
    <text evidence="1">The sequence shown here is derived from an EMBL/GenBank/DDBJ whole genome shotgun (WGS) entry which is preliminary data.</text>
</comment>
<sequence length="157" mass="18384">MDKKEQKIPSEIIAEYKNDIDLLIAYIPWLETKSGNDVMSTYKGDSKVPINFSIPIYDGTLMRFIKLIQTTKFMDKNYPYFYRRHNVKTSEDEIKAIKKATINDIEVFRGIFSKYVIMGRSHGTVWQQGVANGVFLALLIRLKEIIEYYDKTLLEKK</sequence>
<dbReference type="RefSeq" id="WP_115482629.1">
    <property type="nucleotide sequence ID" value="NZ_QRCT01000048.1"/>
</dbReference>
<keyword evidence="2" id="KW-1185">Reference proteome</keyword>
<dbReference type="EMBL" id="QRCT01000048">
    <property type="protein sequence ID" value="RDU22695.1"/>
    <property type="molecule type" value="Genomic_DNA"/>
</dbReference>
<dbReference type="AlphaFoldDB" id="A0A371AT06"/>
<gene>
    <name evidence="1" type="ORF">DWV06_13050</name>
</gene>
<evidence type="ECO:0000313" key="2">
    <source>
        <dbReference type="Proteomes" id="UP000255036"/>
    </source>
</evidence>
<name>A0A371AT06_9FIRM</name>
<organism evidence="1 2">
    <name type="scientific">Anaerosacchariphilus polymeriproducens</name>
    <dbReference type="NCBI Taxonomy" id="1812858"/>
    <lineage>
        <taxon>Bacteria</taxon>
        <taxon>Bacillati</taxon>
        <taxon>Bacillota</taxon>
        <taxon>Clostridia</taxon>
        <taxon>Lachnospirales</taxon>
        <taxon>Lachnospiraceae</taxon>
        <taxon>Anaerosacchariphilus</taxon>
    </lineage>
</organism>
<proteinExistence type="predicted"/>
<dbReference type="InterPro" id="IPR045425">
    <property type="entry name" value="DUF6508"/>
</dbReference>
<dbReference type="Pfam" id="PF20118">
    <property type="entry name" value="DUF6508"/>
    <property type="match status" value="1"/>
</dbReference>
<protein>
    <submittedName>
        <fullName evidence="1">Uncharacterized protein</fullName>
    </submittedName>
</protein>
<accession>A0A371AT06</accession>